<gene>
    <name evidence="3" type="ORF">DEBURN_LOCUS6367</name>
</gene>
<dbReference type="EMBL" id="CAJVPK010000647">
    <property type="protein sequence ID" value="CAG8535839.1"/>
    <property type="molecule type" value="Genomic_DNA"/>
</dbReference>
<dbReference type="InterPro" id="IPR036533">
    <property type="entry name" value="BAG_dom_sf"/>
</dbReference>
<evidence type="ECO:0000313" key="4">
    <source>
        <dbReference type="Proteomes" id="UP000789706"/>
    </source>
</evidence>
<evidence type="ECO:0000313" key="3">
    <source>
        <dbReference type="EMBL" id="CAG8535839.1"/>
    </source>
</evidence>
<dbReference type="Pfam" id="PF02179">
    <property type="entry name" value="BAG"/>
    <property type="match status" value="1"/>
</dbReference>
<reference evidence="3" key="1">
    <citation type="submission" date="2021-06" db="EMBL/GenBank/DDBJ databases">
        <authorList>
            <person name="Kallberg Y."/>
            <person name="Tangrot J."/>
            <person name="Rosling A."/>
        </authorList>
    </citation>
    <scope>NUCLEOTIDE SEQUENCE</scope>
    <source>
        <strain evidence="3">AZ414A</strain>
    </source>
</reference>
<dbReference type="InterPro" id="IPR003103">
    <property type="entry name" value="BAG_domain"/>
</dbReference>
<dbReference type="Proteomes" id="UP000789706">
    <property type="component" value="Unassembled WGS sequence"/>
</dbReference>
<keyword evidence="4" id="KW-1185">Reference proteome</keyword>
<feature type="compositionally biased region" description="Low complexity" evidence="1">
    <location>
        <begin position="141"/>
        <end position="151"/>
    </location>
</feature>
<comment type="caution">
    <text evidence="3">The sequence shown here is derived from an EMBL/GenBank/DDBJ whole genome shotgun (WGS) entry which is preliminary data.</text>
</comment>
<feature type="region of interest" description="Disordered" evidence="1">
    <location>
        <begin position="131"/>
        <end position="155"/>
    </location>
</feature>
<proteinExistence type="predicted"/>
<dbReference type="GO" id="GO:0051087">
    <property type="term" value="F:protein-folding chaperone binding"/>
    <property type="evidence" value="ECO:0007669"/>
    <property type="project" value="InterPro"/>
</dbReference>
<dbReference type="AlphaFoldDB" id="A0A9N9FIQ0"/>
<protein>
    <submittedName>
        <fullName evidence="3">6440_t:CDS:1</fullName>
    </submittedName>
</protein>
<dbReference type="PROSITE" id="PS51035">
    <property type="entry name" value="BAG"/>
    <property type="match status" value="1"/>
</dbReference>
<sequence length="316" mass="37711">MFIYHPEEPENIIYLTRTPNSSYYSNPFSLYSQPCSNNYHNNYYNNNYYNNNYYNNNYRNNYHRSNQRQSNYYHDNNRLNDNVNSFYHNNRNNLNRSDSTPKPEKININNTPSNFIDLERLTQRPKKFNKRNNFTTLPKRSTSIPITTPSDSSDRKVETTINKNEASQKISNFLKTSTGNRKTRNILSKLLQLREIQNQLITLESQNYQLELTFSDEQTTSQLLPISTNNRQFLEYEYTILKVIEKLDKIGSDGNELIRKRRKEVIKLAQEILNRLDLEKERQWKKYKMSKEERTEKSINVNENVQVGHSVAKIEE</sequence>
<dbReference type="SUPFAM" id="SSF63491">
    <property type="entry name" value="BAG domain"/>
    <property type="match status" value="1"/>
</dbReference>
<dbReference type="OrthoDB" id="333905at2759"/>
<dbReference type="Gene3D" id="1.20.58.120">
    <property type="entry name" value="BAG domain"/>
    <property type="match status" value="1"/>
</dbReference>
<accession>A0A9N9FIQ0</accession>
<name>A0A9N9FIQ0_9GLOM</name>
<evidence type="ECO:0000259" key="2">
    <source>
        <dbReference type="PROSITE" id="PS51035"/>
    </source>
</evidence>
<evidence type="ECO:0000256" key="1">
    <source>
        <dbReference type="SAM" id="MobiDB-lite"/>
    </source>
</evidence>
<feature type="compositionally biased region" description="Polar residues" evidence="1">
    <location>
        <begin position="131"/>
        <end position="140"/>
    </location>
</feature>
<organism evidence="3 4">
    <name type="scientific">Diversispora eburnea</name>
    <dbReference type="NCBI Taxonomy" id="1213867"/>
    <lineage>
        <taxon>Eukaryota</taxon>
        <taxon>Fungi</taxon>
        <taxon>Fungi incertae sedis</taxon>
        <taxon>Mucoromycota</taxon>
        <taxon>Glomeromycotina</taxon>
        <taxon>Glomeromycetes</taxon>
        <taxon>Diversisporales</taxon>
        <taxon>Diversisporaceae</taxon>
        <taxon>Diversispora</taxon>
    </lineage>
</organism>
<feature type="domain" description="BAG" evidence="2">
    <location>
        <begin position="241"/>
        <end position="280"/>
    </location>
</feature>